<proteinExistence type="predicted"/>
<gene>
    <name evidence="1" type="ORF">IEQ34_017961</name>
</gene>
<sequence length="94" mass="10737">MQLKQISWFKWQKILMSRVVIYPTQLHGEAEKGQSFEGSGISTSSCLIIITYQQDSTFRTFIKWICPITKLLCAVSSKTNIGRIIIIIIIIINC</sequence>
<organism evidence="1 2">
    <name type="scientific">Dendrobium chrysotoxum</name>
    <name type="common">Orchid</name>
    <dbReference type="NCBI Taxonomy" id="161865"/>
    <lineage>
        <taxon>Eukaryota</taxon>
        <taxon>Viridiplantae</taxon>
        <taxon>Streptophyta</taxon>
        <taxon>Embryophyta</taxon>
        <taxon>Tracheophyta</taxon>
        <taxon>Spermatophyta</taxon>
        <taxon>Magnoliopsida</taxon>
        <taxon>Liliopsida</taxon>
        <taxon>Asparagales</taxon>
        <taxon>Orchidaceae</taxon>
        <taxon>Epidendroideae</taxon>
        <taxon>Malaxideae</taxon>
        <taxon>Dendrobiinae</taxon>
        <taxon>Dendrobium</taxon>
    </lineage>
</organism>
<comment type="caution">
    <text evidence="1">The sequence shown here is derived from an EMBL/GenBank/DDBJ whole genome shotgun (WGS) entry which is preliminary data.</text>
</comment>
<reference evidence="1 2" key="1">
    <citation type="journal article" date="2021" name="Hortic Res">
        <title>Chromosome-scale assembly of the Dendrobium chrysotoxum genome enhances the understanding of orchid evolution.</title>
        <authorList>
            <person name="Zhang Y."/>
            <person name="Zhang G.Q."/>
            <person name="Zhang D."/>
            <person name="Liu X.D."/>
            <person name="Xu X.Y."/>
            <person name="Sun W.H."/>
            <person name="Yu X."/>
            <person name="Zhu X."/>
            <person name="Wang Z.W."/>
            <person name="Zhao X."/>
            <person name="Zhong W.Y."/>
            <person name="Chen H."/>
            <person name="Yin W.L."/>
            <person name="Huang T."/>
            <person name="Niu S.C."/>
            <person name="Liu Z.J."/>
        </authorList>
    </citation>
    <scope>NUCLEOTIDE SEQUENCE [LARGE SCALE GENOMIC DNA]</scope>
    <source>
        <strain evidence="1">Lindl</strain>
    </source>
</reference>
<dbReference type="EMBL" id="JAGFBR010000016">
    <property type="protein sequence ID" value="KAH0453637.1"/>
    <property type="molecule type" value="Genomic_DNA"/>
</dbReference>
<dbReference type="AlphaFoldDB" id="A0AAV7GCX2"/>
<keyword evidence="2" id="KW-1185">Reference proteome</keyword>
<name>A0AAV7GCX2_DENCH</name>
<protein>
    <submittedName>
        <fullName evidence="1">Uncharacterized protein</fullName>
    </submittedName>
</protein>
<accession>A0AAV7GCX2</accession>
<dbReference type="Proteomes" id="UP000775213">
    <property type="component" value="Unassembled WGS sequence"/>
</dbReference>
<evidence type="ECO:0000313" key="2">
    <source>
        <dbReference type="Proteomes" id="UP000775213"/>
    </source>
</evidence>
<evidence type="ECO:0000313" key="1">
    <source>
        <dbReference type="EMBL" id="KAH0453637.1"/>
    </source>
</evidence>